<gene>
    <name evidence="1" type="ORF">KEH51_01205</name>
</gene>
<organism evidence="1 2">
    <name type="scientific">Peribacillus frigoritolerans</name>
    <dbReference type="NCBI Taxonomy" id="450367"/>
    <lineage>
        <taxon>Bacteria</taxon>
        <taxon>Bacillati</taxon>
        <taxon>Bacillota</taxon>
        <taxon>Bacilli</taxon>
        <taxon>Bacillales</taxon>
        <taxon>Bacillaceae</taxon>
        <taxon>Peribacillus</taxon>
    </lineage>
</organism>
<name>A0A941FJE1_9BACI</name>
<protein>
    <recommendedName>
        <fullName evidence="3">Peptidase S11 D-alanyl-D-alanine carboxypeptidase A N-terminal domain-containing protein</fullName>
    </recommendedName>
</protein>
<accession>A0A941FJE1</accession>
<evidence type="ECO:0008006" key="3">
    <source>
        <dbReference type="Google" id="ProtNLM"/>
    </source>
</evidence>
<evidence type="ECO:0000313" key="1">
    <source>
        <dbReference type="EMBL" id="MBR8643879.1"/>
    </source>
</evidence>
<comment type="caution">
    <text evidence="1">The sequence shown here is derived from an EMBL/GenBank/DDBJ whole genome shotgun (WGS) entry which is preliminary data.</text>
</comment>
<sequence length="45" mass="5027">MIAVTLKAPSDKVAYSDTKLLFNYGFENFKSGKLIKKQTLFSGLL</sequence>
<dbReference type="EMBL" id="JAGTPW010000001">
    <property type="protein sequence ID" value="MBR8643879.1"/>
    <property type="molecule type" value="Genomic_DNA"/>
</dbReference>
<dbReference type="AlphaFoldDB" id="A0A941FJE1"/>
<dbReference type="Proteomes" id="UP000680045">
    <property type="component" value="Unassembled WGS sequence"/>
</dbReference>
<reference evidence="1" key="1">
    <citation type="submission" date="2021-04" db="EMBL/GenBank/DDBJ databases">
        <title>Whole genome sequencing of Enterococci isolates from hospitalized patients.</title>
        <authorList>
            <person name="Ogoti B.M."/>
            <person name="Onyambu F.G."/>
        </authorList>
    </citation>
    <scope>NUCLEOTIDE SEQUENCE</scope>
    <source>
        <strain evidence="1">242</strain>
    </source>
</reference>
<proteinExistence type="predicted"/>
<evidence type="ECO:0000313" key="2">
    <source>
        <dbReference type="Proteomes" id="UP000680045"/>
    </source>
</evidence>